<dbReference type="RefSeq" id="XP_056850938.1">
    <property type="nucleotide sequence ID" value="XM_056994958.1"/>
</dbReference>
<evidence type="ECO:0000313" key="5">
    <source>
        <dbReference type="RefSeq" id="XP_056850938.1"/>
    </source>
</evidence>
<evidence type="ECO:0000256" key="1">
    <source>
        <dbReference type="SAM" id="MobiDB-lite"/>
    </source>
</evidence>
<feature type="compositionally biased region" description="Low complexity" evidence="1">
    <location>
        <begin position="175"/>
        <end position="191"/>
    </location>
</feature>
<dbReference type="KEGG" id="rsz:108843040"/>
<feature type="compositionally biased region" description="Polar residues" evidence="1">
    <location>
        <begin position="207"/>
        <end position="222"/>
    </location>
</feature>
<dbReference type="GO" id="GO:0006950">
    <property type="term" value="P:response to stress"/>
    <property type="evidence" value="ECO:0007669"/>
    <property type="project" value="TreeGrafter"/>
</dbReference>
<reference evidence="2" key="1">
    <citation type="journal article" date="2019" name="Database">
        <title>The radish genome database (RadishGD): an integrated information resource for radish genomics.</title>
        <authorList>
            <person name="Yu H.J."/>
            <person name="Baek S."/>
            <person name="Lee Y.J."/>
            <person name="Cho A."/>
            <person name="Mun J.H."/>
        </authorList>
    </citation>
    <scope>NUCLEOTIDE SEQUENCE [LARGE SCALE GENOMIC DNA]</scope>
    <source>
        <strain evidence="2">cv. WK10039</strain>
    </source>
</reference>
<evidence type="ECO:0000313" key="4">
    <source>
        <dbReference type="RefSeq" id="XP_018471627.1"/>
    </source>
</evidence>
<gene>
    <name evidence="3 4 5" type="primary">LOC108843040</name>
</gene>
<dbReference type="GO" id="GO:0061908">
    <property type="term" value="C:phagophore"/>
    <property type="evidence" value="ECO:0007669"/>
    <property type="project" value="TreeGrafter"/>
</dbReference>
<name>A0A6J0MGP2_RAPSA</name>
<dbReference type="Proteomes" id="UP000504610">
    <property type="component" value="Chromosome 2"/>
</dbReference>
<dbReference type="GO" id="GO:0005776">
    <property type="term" value="C:autophagosome"/>
    <property type="evidence" value="ECO:0007669"/>
    <property type="project" value="TreeGrafter"/>
</dbReference>
<keyword evidence="2" id="KW-1185">Reference proteome</keyword>
<accession>A0A6J0MGP2</accession>
<dbReference type="RefSeq" id="XP_018471626.1">
    <property type="nucleotide sequence ID" value="XM_018616124.2"/>
</dbReference>
<proteinExistence type="predicted"/>
<sequence length="341" mass="37527">MGPAWFGKIYNKLETILVEVDTFTSQSTLCLNSGDPSGWESVRFDPDESGEDPSSDLQQHHDRLGLPRCDSPSDPPSHQNFDVSGYVGVEDLQVEEDILKEDLSVSSSSSSSSDGETLSGASLIQEYCAGNLTSATRHGDEESQISNTLTPQKFSANKVGNVEEVKVESFRDYVSTESQSTTQSSGESFGTVIERNDDPDTLGISIDDSNLNQTETKSSDASVQDNVADMRYSNEEDDSDDVINGKFDAAPLDTKALSFREEPSCVDDNALYALHVRTKKLRSVKRKILDALATKRIREKEYEQLAIWFGDADMGSDLVKEAIDSKSSQVLESEDSQWELL</sequence>
<dbReference type="GeneID" id="108843040"/>
<dbReference type="RefSeq" id="XP_018471627.1">
    <property type="nucleotide sequence ID" value="XM_018616125.2"/>
</dbReference>
<organism evidence="2 4">
    <name type="scientific">Raphanus sativus</name>
    <name type="common">Radish</name>
    <name type="synonym">Raphanus raphanistrum var. sativus</name>
    <dbReference type="NCBI Taxonomy" id="3726"/>
    <lineage>
        <taxon>Eukaryota</taxon>
        <taxon>Viridiplantae</taxon>
        <taxon>Streptophyta</taxon>
        <taxon>Embryophyta</taxon>
        <taxon>Tracheophyta</taxon>
        <taxon>Spermatophyta</taxon>
        <taxon>Magnoliopsida</taxon>
        <taxon>eudicotyledons</taxon>
        <taxon>Gunneridae</taxon>
        <taxon>Pentapetalae</taxon>
        <taxon>rosids</taxon>
        <taxon>malvids</taxon>
        <taxon>Brassicales</taxon>
        <taxon>Brassicaceae</taxon>
        <taxon>Brassiceae</taxon>
        <taxon>Raphanus</taxon>
    </lineage>
</organism>
<feature type="region of interest" description="Disordered" evidence="1">
    <location>
        <begin position="174"/>
        <end position="222"/>
    </location>
</feature>
<dbReference type="PANTHER" id="PTHR34659:SF1">
    <property type="entry name" value="PROTEIN EGT2"/>
    <property type="match status" value="1"/>
</dbReference>
<evidence type="ECO:0000313" key="3">
    <source>
        <dbReference type="RefSeq" id="XP_018471626.1"/>
    </source>
</evidence>
<feature type="region of interest" description="Disordered" evidence="1">
    <location>
        <begin position="34"/>
        <end position="83"/>
    </location>
</feature>
<dbReference type="PANTHER" id="PTHR34659">
    <property type="entry name" value="BNAA05G11610D PROTEIN"/>
    <property type="match status" value="1"/>
</dbReference>
<protein>
    <submittedName>
        <fullName evidence="3 4">Uncharacterized protein LOC108843040 isoform X1</fullName>
    </submittedName>
</protein>
<dbReference type="AlphaFoldDB" id="A0A6J0MGP2"/>
<reference evidence="3 4" key="2">
    <citation type="submission" date="2025-04" db="UniProtKB">
        <authorList>
            <consortium name="RefSeq"/>
        </authorList>
    </citation>
    <scope>IDENTIFICATION</scope>
    <source>
        <tissue evidence="3 4">Leaf</tissue>
    </source>
</reference>
<evidence type="ECO:0000313" key="2">
    <source>
        <dbReference type="Proteomes" id="UP000504610"/>
    </source>
</evidence>
<dbReference type="OrthoDB" id="1644512at2759"/>
<dbReference type="InterPro" id="IPR053273">
    <property type="entry name" value="CST_Regulator"/>
</dbReference>